<dbReference type="AlphaFoldDB" id="A0A537LJR6"/>
<evidence type="ECO:0000313" key="3">
    <source>
        <dbReference type="Proteomes" id="UP000320393"/>
    </source>
</evidence>
<dbReference type="SUPFAM" id="SSF54523">
    <property type="entry name" value="Pili subunits"/>
    <property type="match status" value="1"/>
</dbReference>
<name>A0A537LJR6_9BACT</name>
<dbReference type="Proteomes" id="UP000320393">
    <property type="component" value="Unassembled WGS sequence"/>
</dbReference>
<protein>
    <submittedName>
        <fullName evidence="2">Prepilin-type N-terminal cleavage/methylation domain-containing protein</fullName>
    </submittedName>
</protein>
<proteinExistence type="predicted"/>
<accession>A0A537LJR6</accession>
<dbReference type="NCBIfam" id="TIGR02532">
    <property type="entry name" value="IV_pilin_GFxxxE"/>
    <property type="match status" value="1"/>
</dbReference>
<dbReference type="InterPro" id="IPR045584">
    <property type="entry name" value="Pilin-like"/>
</dbReference>
<sequence length="148" mass="16332">MTPRRSLPAFSNRRPAGFSLTEVLVALSITSIVVLAVGSAFVFVVRGWTDSDARLAAQQNLRTGVEEFYREVRPTSSLWTGPTVAWPARIPLPCRATPSAPSRRSSPSTPATRVPRSPWTMWITFRRGCMRTSIRPTAFLPAASLSWS</sequence>
<comment type="caution">
    <text evidence="2">The sequence shown here is derived from an EMBL/GenBank/DDBJ whole genome shotgun (WGS) entry which is preliminary data.</text>
</comment>
<keyword evidence="1" id="KW-1133">Transmembrane helix</keyword>
<feature type="transmembrane region" description="Helical" evidence="1">
    <location>
        <begin position="23"/>
        <end position="45"/>
    </location>
</feature>
<keyword evidence="1" id="KW-0472">Membrane</keyword>
<dbReference type="EMBL" id="VBAM01000439">
    <property type="protein sequence ID" value="TMJ07927.1"/>
    <property type="molecule type" value="Genomic_DNA"/>
</dbReference>
<gene>
    <name evidence="2" type="ORF">E6H02_10740</name>
</gene>
<evidence type="ECO:0000313" key="2">
    <source>
        <dbReference type="EMBL" id="TMJ07927.1"/>
    </source>
</evidence>
<reference evidence="2 3" key="1">
    <citation type="journal article" date="2019" name="Nat. Microbiol.">
        <title>Mediterranean grassland soil C-N compound turnover is dependent on rainfall and depth, and is mediated by genomically divergent microorganisms.</title>
        <authorList>
            <person name="Diamond S."/>
            <person name="Andeer P.F."/>
            <person name="Li Z."/>
            <person name="Crits-Christoph A."/>
            <person name="Burstein D."/>
            <person name="Anantharaman K."/>
            <person name="Lane K.R."/>
            <person name="Thomas B.C."/>
            <person name="Pan C."/>
            <person name="Northen T.R."/>
            <person name="Banfield J.F."/>
        </authorList>
    </citation>
    <scope>NUCLEOTIDE SEQUENCE [LARGE SCALE GENOMIC DNA]</scope>
    <source>
        <strain evidence="2">NP_5</strain>
    </source>
</reference>
<keyword evidence="1" id="KW-0812">Transmembrane</keyword>
<dbReference type="InterPro" id="IPR012902">
    <property type="entry name" value="N_methyl_site"/>
</dbReference>
<dbReference type="Pfam" id="PF07963">
    <property type="entry name" value="N_methyl"/>
    <property type="match status" value="1"/>
</dbReference>
<evidence type="ECO:0000256" key="1">
    <source>
        <dbReference type="SAM" id="Phobius"/>
    </source>
</evidence>
<organism evidence="2 3">
    <name type="scientific">Candidatus Segetimicrobium genomatis</name>
    <dbReference type="NCBI Taxonomy" id="2569760"/>
    <lineage>
        <taxon>Bacteria</taxon>
        <taxon>Bacillati</taxon>
        <taxon>Candidatus Sysuimicrobiota</taxon>
        <taxon>Candidatus Sysuimicrobiia</taxon>
        <taxon>Candidatus Sysuimicrobiales</taxon>
        <taxon>Candidatus Segetimicrobiaceae</taxon>
        <taxon>Candidatus Segetimicrobium</taxon>
    </lineage>
</organism>